<dbReference type="RefSeq" id="XP_020045897.1">
    <property type="nucleotide sequence ID" value="XM_020191961.1"/>
</dbReference>
<feature type="region of interest" description="Disordered" evidence="1">
    <location>
        <begin position="546"/>
        <end position="565"/>
    </location>
</feature>
<dbReference type="GO" id="GO:0006888">
    <property type="term" value="P:endoplasmic reticulum to Golgi vesicle-mediated transport"/>
    <property type="evidence" value="ECO:0007669"/>
    <property type="project" value="InterPro"/>
</dbReference>
<dbReference type="OrthoDB" id="407410at2759"/>
<name>A0A1D2VDJ9_9ASCO</name>
<evidence type="ECO:0000256" key="1">
    <source>
        <dbReference type="SAM" id="MobiDB-lite"/>
    </source>
</evidence>
<organism evidence="2 3">
    <name type="scientific">Ascoidea rubescens DSM 1968</name>
    <dbReference type="NCBI Taxonomy" id="1344418"/>
    <lineage>
        <taxon>Eukaryota</taxon>
        <taxon>Fungi</taxon>
        <taxon>Dikarya</taxon>
        <taxon>Ascomycota</taxon>
        <taxon>Saccharomycotina</taxon>
        <taxon>Saccharomycetes</taxon>
        <taxon>Ascoideaceae</taxon>
        <taxon>Ascoidea</taxon>
    </lineage>
</organism>
<proteinExistence type="predicted"/>
<dbReference type="GeneID" id="30965597"/>
<keyword evidence="3" id="KW-1185">Reference proteome</keyword>
<dbReference type="InParanoid" id="A0A1D2VDJ9"/>
<reference evidence="3" key="1">
    <citation type="submission" date="2016-05" db="EMBL/GenBank/DDBJ databases">
        <title>Comparative genomics of biotechnologically important yeasts.</title>
        <authorList>
            <consortium name="DOE Joint Genome Institute"/>
            <person name="Riley R."/>
            <person name="Haridas S."/>
            <person name="Wolfe K.H."/>
            <person name="Lopes M.R."/>
            <person name="Hittinger C.T."/>
            <person name="Goker M."/>
            <person name="Salamov A."/>
            <person name="Wisecaver J."/>
            <person name="Long T.M."/>
            <person name="Aerts A.L."/>
            <person name="Barry K."/>
            <person name="Choi C."/>
            <person name="Clum A."/>
            <person name="Coughlan A.Y."/>
            <person name="Deshpande S."/>
            <person name="Douglass A.P."/>
            <person name="Hanson S.J."/>
            <person name="Klenk H.-P."/>
            <person name="Labutti K."/>
            <person name="Lapidus A."/>
            <person name="Lindquist E."/>
            <person name="Lipzen A."/>
            <person name="Meier-Kolthoff J.P."/>
            <person name="Ohm R.A."/>
            <person name="Otillar R.P."/>
            <person name="Pangilinan J."/>
            <person name="Peng Y."/>
            <person name="Rokas A."/>
            <person name="Rosa C.A."/>
            <person name="Scheuner C."/>
            <person name="Sibirny A.A."/>
            <person name="Slot J.C."/>
            <person name="Stielow J.B."/>
            <person name="Sun H."/>
            <person name="Kurtzman C.P."/>
            <person name="Blackwell M."/>
            <person name="Grigoriev I.V."/>
            <person name="Jeffries T.W."/>
        </authorList>
    </citation>
    <scope>NUCLEOTIDE SEQUENCE [LARGE SCALE GENOMIC DNA]</scope>
    <source>
        <strain evidence="3">DSM 1968</strain>
    </source>
</reference>
<dbReference type="EMBL" id="KV454485">
    <property type="protein sequence ID" value="ODV59590.1"/>
    <property type="molecule type" value="Genomic_DNA"/>
</dbReference>
<sequence>MSLIDAIGNLFESSLELDLKRIASMTSHALSQIHTIPIKKAIKQDIGADVQNNQHLIDIPENFNSQLLSLPDLKFLRDLLNNYNSILLELNSIEIPISYSETIDITDIVDQLDAVKLSIYNFNHLYLIINAEHTANYAYLSLKSVTTLVKTLLSKVLLLKNLISTFLSTLINQDLSFLQHLDFLAIYNINKNSNSMEIVIKNLVHLLDLQLIITNVNTNADTDPYLIDYSVNLWAIEILLDPIILNFVYHFFNDQNQALKLNNIHQPEIALNFIIKSFFSDSNLLNYLLKNFSCIIKSSYLNRNKRLDNINCKSIFLWEIFKVIIKLLKQKFLNDLSFNKLLIIANDEKNYKNIENRAFGHLIYELIEFDNYFNSEFNFLFLNINTSYKLSRNQVSFNEDNKWVGLTGEIFNNQDYFKQWIILESKFIKKRFNSIMSENYLKINYEIFKKSDLKTTYSSFSLYLLISNLFKKFFLNNNSLSFLIKTKIFVELILKNLLDNYIVNIILTKLIEFEKIKLSNSNIIGLSKIITSSFLKSKPADSNTDFNDKIHDDKDNDGNYKEKERMKDLNKKEENSFELKDDGTLEEIKLLCSLYGSLKYIKLNLKKLNESETVFGEIYTKVIQMNDLELRLTTEDEDGNLSEDHSEIENENYKETLDYNMDQSKITNYNNDFNDEKKIDYDEFFGKNKKNEKNKVIEYYFEKSLLKIDDLKLLIVTENIDEEFSENNLIKFESSILSNIIIKYDQLISRLLKDLDEFLKKILKIYLQDYLQKKWENEEVENDVFDTKNIKEIFYEAKKIEKFEDYIKVGLFKENRVISNKISNELIQPIYFLRLNLNFIRHLIGNKANFEDNKIESEIKIDLYDIKRRLIHNLKYYFIEYIFRIQVFSNNKRDRIFKCNRIKFDFLKLFEIIIDIFDSDINDLDENSMGKRNGKIDYRRKEMTSEIDHRKYEKYATNRDFCEVIDHCNILMIDEKSIREIFVDKDTDKDEEEYTDLFYRIRKDYTKYNAIRKYFNIKLLSDSEIFDLLSRKI</sequence>
<evidence type="ECO:0000313" key="2">
    <source>
        <dbReference type="EMBL" id="ODV59590.1"/>
    </source>
</evidence>
<accession>A0A1D2VDJ9</accession>
<gene>
    <name evidence="2" type="ORF">ASCRUDRAFT_71544</name>
</gene>
<dbReference type="Pfam" id="PF04437">
    <property type="entry name" value="RINT1_TIP1"/>
    <property type="match status" value="1"/>
</dbReference>
<dbReference type="GO" id="GO:0070939">
    <property type="term" value="C:Dsl1/NZR complex"/>
    <property type="evidence" value="ECO:0007669"/>
    <property type="project" value="InterPro"/>
</dbReference>
<evidence type="ECO:0000313" key="3">
    <source>
        <dbReference type="Proteomes" id="UP000095038"/>
    </source>
</evidence>
<protein>
    <submittedName>
        <fullName evidence="2">Uncharacterized protein</fullName>
    </submittedName>
</protein>
<dbReference type="InterPro" id="IPR007528">
    <property type="entry name" value="RINT1_Tip20"/>
</dbReference>
<dbReference type="Proteomes" id="UP000095038">
    <property type="component" value="Unassembled WGS sequence"/>
</dbReference>
<dbReference type="AlphaFoldDB" id="A0A1D2VDJ9"/>
<dbReference type="GO" id="GO:0006890">
    <property type="term" value="P:retrograde vesicle-mediated transport, Golgi to endoplasmic reticulum"/>
    <property type="evidence" value="ECO:0007669"/>
    <property type="project" value="InterPro"/>
</dbReference>